<dbReference type="Pfam" id="PF04515">
    <property type="entry name" value="Choline_transpo"/>
    <property type="match status" value="1"/>
</dbReference>
<dbReference type="GeneID" id="39749655"/>
<dbReference type="GO" id="GO:0005886">
    <property type="term" value="C:plasma membrane"/>
    <property type="evidence" value="ECO:0007669"/>
    <property type="project" value="UniProtKB-SubCell"/>
</dbReference>
<evidence type="ECO:0000256" key="6">
    <source>
        <dbReference type="ARBA" id="ARBA00023180"/>
    </source>
</evidence>
<comment type="caution">
    <text evidence="8">The sequence shown here is derived from an EMBL/GenBank/DDBJ whole genome shotgun (WGS) entry which is preliminary data.</text>
</comment>
<evidence type="ECO:0000256" key="7">
    <source>
        <dbReference type="RuleBase" id="RU368066"/>
    </source>
</evidence>
<dbReference type="OMA" id="GKSFCKA"/>
<dbReference type="PANTHER" id="PTHR12385">
    <property type="entry name" value="CHOLINE TRANSPORTER-LIKE (SLC FAMILY 44)"/>
    <property type="match status" value="1"/>
</dbReference>
<dbReference type="AlphaFoldDB" id="A0A1Y1JNW4"/>
<keyword evidence="9" id="KW-1185">Reference proteome</keyword>
<feature type="transmembrane region" description="Helical" evidence="7">
    <location>
        <begin position="291"/>
        <end position="315"/>
    </location>
</feature>
<evidence type="ECO:0000313" key="9">
    <source>
        <dbReference type="Proteomes" id="UP000195521"/>
    </source>
</evidence>
<name>A0A1Y1JNW4_PLAGO</name>
<feature type="transmembrane region" description="Helical" evidence="7">
    <location>
        <begin position="321"/>
        <end position="340"/>
    </location>
</feature>
<dbReference type="InterPro" id="IPR007603">
    <property type="entry name" value="Choline_transptr-like"/>
</dbReference>
<keyword evidence="3 7" id="KW-0812">Transmembrane</keyword>
<comment type="function">
    <text evidence="7">Choline transporter.</text>
</comment>
<dbReference type="PANTHER" id="PTHR12385:SF14">
    <property type="entry name" value="CHOLINE TRANSPORTER-LIKE 2"/>
    <property type="match status" value="1"/>
</dbReference>
<dbReference type="Proteomes" id="UP000195521">
    <property type="component" value="Unassembled WGS sequence"/>
</dbReference>
<keyword evidence="6" id="KW-0325">Glycoprotein</keyword>
<feature type="transmembrane region" description="Helical" evidence="7">
    <location>
        <begin position="470"/>
        <end position="490"/>
    </location>
</feature>
<evidence type="ECO:0000256" key="4">
    <source>
        <dbReference type="ARBA" id="ARBA00022989"/>
    </source>
</evidence>
<comment type="subcellular location">
    <subcellularLocation>
        <location evidence="7">Cell membrane</location>
        <topology evidence="7">Multi-pass membrane protein</topology>
    </subcellularLocation>
    <subcellularLocation>
        <location evidence="1">Membrane</location>
        <topology evidence="1">Multi-pass membrane protein</topology>
    </subcellularLocation>
</comment>
<comment type="similarity">
    <text evidence="2 7">Belongs to the CTL (choline transporter-like) family.</text>
</comment>
<sequence>MNYSDERRKGEYASLIERTDKGDNMNINTHDFDDNLNRNNLKCGKNINNQSSENENVPLGTPLTYIVGNEGEYVGGQPMNYEHIEGNKRLHTDVKYSVYFFTYIFVLFICILYYFYHGDYARVLYGTNYNGKICGRHMKNYSYLYFPLSPKLPKMEILSKYGKCLESCPTLEERKKEEKQKEEIAETNLSGGAKSKESFFENPFSFFDKTKKETIVDKKGNRTTNVVYGDYTKSLHNNLYVEYSLNSPYYDTVNIMNICYPRDKVLRQKVINIVFTDRYKTLVNLFSFHNAVFYVFLFVFLTIILCFIYLFSLYYIPAATFHLSLTLFICSMFFYPIYFIHKHLYLLFNPIKGTFFSYHYLTSIFVCFVLLAHGIIYLFILYLYKNTYKYTHRLITVTLNFINNVSNVLYSPFIVSVFSFLWFFIWMYGYIYIMTAGALHEKRLQLELDKNGNSEIVSLQKVFHYFRSSYIFSIFWIYSYFFVCEILQSLNQFTISYLGAVWYFCDKNSVNYNLSAQATMKTILNYHLGSLILSSFINLCTKHLRVLFFWTNSTLSLPFFSNETIHNLKERFSLFLRPISNLIDKHTVVAYCEISMTSYPYLFSCYASSKKLINSTSPAASLHGITYIVNIIFPCLTTLIVTFVSFNIFNNFERYRDLVSPSFVPNPFFASFIIGVLCGEITSYFITIISTITDSILYCFICECYQKQMIDENPLRKIYTPPLLKELILEIYQDYNTPL</sequence>
<evidence type="ECO:0000256" key="2">
    <source>
        <dbReference type="ARBA" id="ARBA00007168"/>
    </source>
</evidence>
<proteinExistence type="inferred from homology"/>
<keyword evidence="4 7" id="KW-1133">Transmembrane helix</keyword>
<keyword evidence="5 7" id="KW-0472">Membrane</keyword>
<feature type="transmembrane region" description="Helical" evidence="7">
    <location>
        <begin position="360"/>
        <end position="384"/>
    </location>
</feature>
<reference evidence="9" key="1">
    <citation type="submission" date="2017-04" db="EMBL/GenBank/DDBJ databases">
        <title>Plasmodium gonderi genome.</title>
        <authorList>
            <person name="Arisue N."/>
            <person name="Honma H."/>
            <person name="Kawai S."/>
            <person name="Tougan T."/>
            <person name="Tanabe K."/>
            <person name="Horii T."/>
        </authorList>
    </citation>
    <scope>NUCLEOTIDE SEQUENCE [LARGE SCALE GENOMIC DNA]</scope>
    <source>
        <strain evidence="9">ATCC 30045</strain>
    </source>
</reference>
<evidence type="ECO:0000256" key="5">
    <source>
        <dbReference type="ARBA" id="ARBA00023136"/>
    </source>
</evidence>
<dbReference type="EMBL" id="BDQF01000014">
    <property type="protein sequence ID" value="GAW82917.1"/>
    <property type="molecule type" value="Genomic_DNA"/>
</dbReference>
<protein>
    <recommendedName>
        <fullName evidence="7">Choline transporter-like protein</fullName>
    </recommendedName>
</protein>
<dbReference type="GO" id="GO:0022857">
    <property type="term" value="F:transmembrane transporter activity"/>
    <property type="evidence" value="ECO:0007669"/>
    <property type="project" value="UniProtKB-UniRule"/>
</dbReference>
<feature type="transmembrane region" description="Helical" evidence="7">
    <location>
        <begin position="409"/>
        <end position="433"/>
    </location>
</feature>
<organism evidence="8 9">
    <name type="scientific">Plasmodium gonderi</name>
    <dbReference type="NCBI Taxonomy" id="77519"/>
    <lineage>
        <taxon>Eukaryota</taxon>
        <taxon>Sar</taxon>
        <taxon>Alveolata</taxon>
        <taxon>Apicomplexa</taxon>
        <taxon>Aconoidasida</taxon>
        <taxon>Haemosporida</taxon>
        <taxon>Plasmodiidae</taxon>
        <taxon>Plasmodium</taxon>
        <taxon>Plasmodium (Plasmodium)</taxon>
    </lineage>
</organism>
<evidence type="ECO:0000256" key="3">
    <source>
        <dbReference type="ARBA" id="ARBA00022692"/>
    </source>
</evidence>
<evidence type="ECO:0000256" key="1">
    <source>
        <dbReference type="ARBA" id="ARBA00004141"/>
    </source>
</evidence>
<feature type="transmembrane region" description="Helical" evidence="7">
    <location>
        <begin position="96"/>
        <end position="116"/>
    </location>
</feature>
<feature type="transmembrane region" description="Helical" evidence="7">
    <location>
        <begin position="668"/>
        <end position="701"/>
    </location>
</feature>
<dbReference type="RefSeq" id="XP_028545506.1">
    <property type="nucleotide sequence ID" value="XM_028689705.1"/>
</dbReference>
<accession>A0A1Y1JNW4</accession>
<evidence type="ECO:0000313" key="8">
    <source>
        <dbReference type="EMBL" id="GAW82917.1"/>
    </source>
</evidence>
<dbReference type="OrthoDB" id="420519at2759"/>
<feature type="transmembrane region" description="Helical" evidence="7">
    <location>
        <begin position="627"/>
        <end position="648"/>
    </location>
</feature>
<gene>
    <name evidence="8" type="ORF">PGO_131890</name>
</gene>